<dbReference type="GO" id="GO:0005525">
    <property type="term" value="F:GTP binding"/>
    <property type="evidence" value="ECO:0007669"/>
    <property type="project" value="UniProtKB-KW"/>
</dbReference>
<comment type="similarity">
    <text evidence="1 8">Belongs to the TRAFAC class translation factor GTPase superfamily. Classic translation factor GTPase family. IF-2 subfamily.</text>
</comment>
<evidence type="ECO:0000256" key="8">
    <source>
        <dbReference type="RuleBase" id="RU000644"/>
    </source>
</evidence>
<dbReference type="GO" id="GO:0003924">
    <property type="term" value="F:GTPase activity"/>
    <property type="evidence" value="ECO:0007669"/>
    <property type="project" value="InterPro"/>
</dbReference>
<dbReference type="InterPro" id="IPR015760">
    <property type="entry name" value="TIF_IF2"/>
</dbReference>
<keyword evidence="6" id="KW-0342">GTP-binding</keyword>
<dbReference type="SUPFAM" id="SSF52540">
    <property type="entry name" value="P-loop containing nucleoside triphosphate hydrolases"/>
    <property type="match status" value="1"/>
</dbReference>
<dbReference type="Pfam" id="PF00009">
    <property type="entry name" value="GTP_EFTU"/>
    <property type="match status" value="1"/>
</dbReference>
<evidence type="ECO:0000256" key="1">
    <source>
        <dbReference type="ARBA" id="ARBA00007733"/>
    </source>
</evidence>
<evidence type="ECO:0000256" key="2">
    <source>
        <dbReference type="ARBA" id="ARBA00020675"/>
    </source>
</evidence>
<dbReference type="Gene3D" id="3.40.50.300">
    <property type="entry name" value="P-loop containing nucleotide triphosphate hydrolases"/>
    <property type="match status" value="1"/>
</dbReference>
<dbReference type="InterPro" id="IPR000795">
    <property type="entry name" value="T_Tr_GTP-bd_dom"/>
</dbReference>
<dbReference type="Gene3D" id="2.40.30.10">
    <property type="entry name" value="Translation factors"/>
    <property type="match status" value="2"/>
</dbReference>
<dbReference type="NCBIfam" id="TIGR00231">
    <property type="entry name" value="small_GTP"/>
    <property type="match status" value="1"/>
</dbReference>
<evidence type="ECO:0000256" key="4">
    <source>
        <dbReference type="ARBA" id="ARBA00022741"/>
    </source>
</evidence>
<keyword evidence="5 8" id="KW-0648">Protein biosynthesis</keyword>
<dbReference type="CDD" id="cd01887">
    <property type="entry name" value="IF2_eIF5B"/>
    <property type="match status" value="1"/>
</dbReference>
<dbReference type="InterPro" id="IPR023115">
    <property type="entry name" value="TIF_IF2_dom3"/>
</dbReference>
<dbReference type="AlphaFoldDB" id="A0A1F5ESH1"/>
<dbReference type="EMBL" id="MFAD01000019">
    <property type="protein sequence ID" value="OGD70315.1"/>
    <property type="molecule type" value="Genomic_DNA"/>
</dbReference>
<proteinExistence type="inferred from homology"/>
<dbReference type="SUPFAM" id="SSF50447">
    <property type="entry name" value="Translation proteins"/>
    <property type="match status" value="2"/>
</dbReference>
<dbReference type="GO" id="GO:0005737">
    <property type="term" value="C:cytoplasm"/>
    <property type="evidence" value="ECO:0007669"/>
    <property type="project" value="UniProtKB-UniRule"/>
</dbReference>
<dbReference type="InterPro" id="IPR036925">
    <property type="entry name" value="TIF_IF2_dom3_sf"/>
</dbReference>
<evidence type="ECO:0000256" key="6">
    <source>
        <dbReference type="ARBA" id="ARBA00023134"/>
    </source>
</evidence>
<evidence type="ECO:0000256" key="7">
    <source>
        <dbReference type="NCBIfam" id="TIGR00487"/>
    </source>
</evidence>
<dbReference type="InterPro" id="IPR009000">
    <property type="entry name" value="Transl_B-barrel_sf"/>
</dbReference>
<dbReference type="Gene3D" id="3.40.50.10050">
    <property type="entry name" value="Translation initiation factor IF- 2, domain 3"/>
    <property type="match status" value="1"/>
</dbReference>
<sequence length="513" mass="56309">MADNKPTKENIIERPPIIAVMGHIDHGKSALLDYIRKSNVVAGEAGGITQHISAYEVNHKTKNGEKKITFLDTPGHAAFTAMRLRGANIADIAILIVSAEEGPKPQTLEALESIKKAGIPFAIAINKIDKPGANVEKTKNQLVENEIYIEGYGGDIPFVPISAKTGEGIPELLDTVLLIAEMEELKGDKNKPAEGFVLETKLDPQKGVCATLIIKDGSLKTGSFIVCEDKFASIRTVDNFLGKTLTDASFSSPVQITGFKEVPNVGAEFKIFETKKEAEKNATEYKDVLGSASKKEIQRISGKDEEKVIIPIVIKADVLGTIEAIQHEINKLVEGGEIKNERVFIKIINTGVGNITEKDVQATGGDKNTLILGFNVKIEKGAKDLAEKNGIKMNIFDIIYKLTEWLEEKVKESTPKITVEKIIGQAKILKIFNQTRNKQVIGGKVKEGKITLGSNVKIMRRDFELERGKIVELQTQKIAVKEVKENEEFGAMIEAKKEMAPGDYIEAFVMSEE</sequence>
<reference evidence="10 11" key="1">
    <citation type="journal article" date="2016" name="Nat. Commun.">
        <title>Thousands of microbial genomes shed light on interconnected biogeochemical processes in an aquifer system.</title>
        <authorList>
            <person name="Anantharaman K."/>
            <person name="Brown C.T."/>
            <person name="Hug L.A."/>
            <person name="Sharon I."/>
            <person name="Castelle C.J."/>
            <person name="Probst A.J."/>
            <person name="Thomas B.C."/>
            <person name="Singh A."/>
            <person name="Wilkins M.J."/>
            <person name="Karaoz U."/>
            <person name="Brodie E.L."/>
            <person name="Williams K.H."/>
            <person name="Hubbard S.S."/>
            <person name="Banfield J.F."/>
        </authorList>
    </citation>
    <scope>NUCLEOTIDE SEQUENCE [LARGE SCALE GENOMIC DNA]</scope>
</reference>
<dbReference type="InterPro" id="IPR000178">
    <property type="entry name" value="TF_IF2_bacterial-like"/>
</dbReference>
<dbReference type="SUPFAM" id="SSF52156">
    <property type="entry name" value="Initiation factor IF2/eIF5b, domain 3"/>
    <property type="match status" value="1"/>
</dbReference>
<dbReference type="InterPro" id="IPR005225">
    <property type="entry name" value="Small_GTP-bd"/>
</dbReference>
<protein>
    <recommendedName>
        <fullName evidence="2 7">Translation initiation factor IF-2</fullName>
    </recommendedName>
</protein>
<comment type="caution">
    <text evidence="10">The sequence shown here is derived from an EMBL/GenBank/DDBJ whole genome shotgun (WGS) entry which is preliminary data.</text>
</comment>
<evidence type="ECO:0000313" key="11">
    <source>
        <dbReference type="Proteomes" id="UP000186545"/>
    </source>
</evidence>
<dbReference type="InterPro" id="IPR053905">
    <property type="entry name" value="EF-G-like_DII"/>
</dbReference>
<dbReference type="PANTHER" id="PTHR43381">
    <property type="entry name" value="TRANSLATION INITIATION FACTOR IF-2-RELATED"/>
    <property type="match status" value="1"/>
</dbReference>
<dbReference type="PANTHER" id="PTHR43381:SF5">
    <property type="entry name" value="TR-TYPE G DOMAIN-CONTAINING PROTEIN"/>
    <property type="match status" value="1"/>
</dbReference>
<evidence type="ECO:0000259" key="9">
    <source>
        <dbReference type="PROSITE" id="PS51722"/>
    </source>
</evidence>
<dbReference type="InterPro" id="IPR027417">
    <property type="entry name" value="P-loop_NTPase"/>
</dbReference>
<accession>A0A1F5ESH1</accession>
<dbReference type="NCBIfam" id="TIGR00487">
    <property type="entry name" value="IF-2"/>
    <property type="match status" value="1"/>
</dbReference>
<keyword evidence="4" id="KW-0547">Nucleotide-binding</keyword>
<comment type="function">
    <text evidence="8">One of the essential components for the initiation of protein synthesis. Protects formylmethionyl-tRNA from spontaneous hydrolysis and promotes its binding to the 30S ribosomal subunits. Also involved in the hydrolysis of GTP during the formation of the 70S ribosomal complex.</text>
</comment>
<dbReference type="PRINTS" id="PR00315">
    <property type="entry name" value="ELONGATNFCT"/>
</dbReference>
<dbReference type="Proteomes" id="UP000186545">
    <property type="component" value="Unassembled WGS sequence"/>
</dbReference>
<dbReference type="Pfam" id="PF11987">
    <property type="entry name" value="IF-2"/>
    <property type="match status" value="1"/>
</dbReference>
<dbReference type="GO" id="GO:0003743">
    <property type="term" value="F:translation initiation factor activity"/>
    <property type="evidence" value="ECO:0007669"/>
    <property type="project" value="UniProtKB-UniRule"/>
</dbReference>
<evidence type="ECO:0000313" key="10">
    <source>
        <dbReference type="EMBL" id="OGD70315.1"/>
    </source>
</evidence>
<feature type="domain" description="Tr-type G" evidence="9">
    <location>
        <begin position="13"/>
        <end position="186"/>
    </location>
</feature>
<dbReference type="FunFam" id="3.40.50.300:FF:000019">
    <property type="entry name" value="Translation initiation factor IF-2"/>
    <property type="match status" value="1"/>
</dbReference>
<name>A0A1F5ESH1_9BACT</name>
<evidence type="ECO:0000256" key="5">
    <source>
        <dbReference type="ARBA" id="ARBA00022917"/>
    </source>
</evidence>
<evidence type="ECO:0000256" key="3">
    <source>
        <dbReference type="ARBA" id="ARBA00022540"/>
    </source>
</evidence>
<dbReference type="PROSITE" id="PS51722">
    <property type="entry name" value="G_TR_2"/>
    <property type="match status" value="1"/>
</dbReference>
<dbReference type="FunFam" id="3.40.50.10050:FF:000001">
    <property type="entry name" value="Translation initiation factor IF-2"/>
    <property type="match status" value="1"/>
</dbReference>
<gene>
    <name evidence="10" type="ORF">A3I18_01425</name>
</gene>
<keyword evidence="3 8" id="KW-0396">Initiation factor</keyword>
<organism evidence="10 11">
    <name type="scientific">Candidatus Campbellbacteria bacterium RIFCSPLOWO2_02_FULL_35_11</name>
    <dbReference type="NCBI Taxonomy" id="1797581"/>
    <lineage>
        <taxon>Bacteria</taxon>
        <taxon>Candidatus Campbelliibacteriota</taxon>
    </lineage>
</organism>
<dbReference type="Pfam" id="PF22042">
    <property type="entry name" value="EF-G_D2"/>
    <property type="match status" value="1"/>
</dbReference>